<evidence type="ECO:0000313" key="3">
    <source>
        <dbReference type="Proteomes" id="UP001570417"/>
    </source>
</evidence>
<dbReference type="Proteomes" id="UP001570417">
    <property type="component" value="Unassembled WGS sequence"/>
</dbReference>
<keyword evidence="1" id="KW-0732">Signal</keyword>
<evidence type="ECO:0000256" key="1">
    <source>
        <dbReference type="SAM" id="SignalP"/>
    </source>
</evidence>
<dbReference type="RefSeq" id="WP_372267155.1">
    <property type="nucleotide sequence ID" value="NZ_JBFRUW010000060.1"/>
</dbReference>
<proteinExistence type="predicted"/>
<sequence>MISKIVAAVLVGGLSFSLSAYEITSKQTQSISLAGMKAQAGASSISFGKWDADCDEKCDKKLVIDGYGHRFDHSARLQTTATYKNRSYALVSQEYQKGSGKSSSRNEYHFVSGKYSQRRNVYGYSLCEGSQSTGFSYKGELLCLNENSVDVYTVSNKHSIPLPTESDFGAINNNLAGTVSIAYVNTSDRKLRYANLYDLNRVGAEAWGAHKTDIHSRSDRRDVIATYPINRERGLVGIYEYINPFNKGINLYYFEGDQSARRVISNSEEGNFGFGPEVFVYGQQYAITAHDPKDNERQTYLIDPSEMEKPEVYTNEISSKSSVDFLAGYGLMNNYWEATQSIGDDVETKYDINDSFLHSVYLQARLKDTQVSLKYLTNQAEESAGQGSEAVSMLTGLVDFNAFFEGADTLRLKMDWTKTDGSATFKSTDTNNCLVTGCNVKKNFSTEYKAIETLVLSEGGMYMGFSYSNYSMPSAVGFQNNKDSSSLTGVAFDEDFEQTRYMFVIGRDEAAYGARYETNYNRFYIMPKFGIGVAQYDISSKAEEEARNGESGSITGKYGLALTGGLDAGYIYQRRWSEASGLGYSIQGGLRANIDWSANGLLDSGDDGLYFDYNRFDIMWGPYIQFNAIF</sequence>
<protein>
    <submittedName>
        <fullName evidence="2">Uncharacterized protein</fullName>
    </submittedName>
</protein>
<feature type="chain" id="PRO_5046397310" evidence="1">
    <location>
        <begin position="21"/>
        <end position="630"/>
    </location>
</feature>
<gene>
    <name evidence="2" type="ORF">AB4566_16445</name>
</gene>
<reference evidence="2 3" key="1">
    <citation type="journal article" date="2024" name="ISME J.">
        <title>Tailless and filamentous prophages are predominant in marine Vibrio.</title>
        <authorList>
            <person name="Steensen K."/>
            <person name="Seneca J."/>
            <person name="Bartlau N."/>
            <person name="Yu X.A."/>
            <person name="Hussain F.A."/>
            <person name="Polz M.F."/>
        </authorList>
    </citation>
    <scope>NUCLEOTIDE SEQUENCE [LARGE SCALE GENOMIC DNA]</scope>
    <source>
        <strain evidence="2 3">10N.222.51.A1</strain>
    </source>
</reference>
<accession>A0ABV4NEL2</accession>
<comment type="caution">
    <text evidence="2">The sequence shown here is derived from an EMBL/GenBank/DDBJ whole genome shotgun (WGS) entry which is preliminary data.</text>
</comment>
<name>A0ABV4NEL2_9VIBR</name>
<feature type="signal peptide" evidence="1">
    <location>
        <begin position="1"/>
        <end position="20"/>
    </location>
</feature>
<keyword evidence="3" id="KW-1185">Reference proteome</keyword>
<dbReference type="EMBL" id="JBFRUW010000060">
    <property type="protein sequence ID" value="MFA0569864.1"/>
    <property type="molecule type" value="Genomic_DNA"/>
</dbReference>
<evidence type="ECO:0000313" key="2">
    <source>
        <dbReference type="EMBL" id="MFA0569864.1"/>
    </source>
</evidence>
<organism evidence="2 3">
    <name type="scientific">Vibrio gallaecicus</name>
    <dbReference type="NCBI Taxonomy" id="552386"/>
    <lineage>
        <taxon>Bacteria</taxon>
        <taxon>Pseudomonadati</taxon>
        <taxon>Pseudomonadota</taxon>
        <taxon>Gammaproteobacteria</taxon>
        <taxon>Vibrionales</taxon>
        <taxon>Vibrionaceae</taxon>
        <taxon>Vibrio</taxon>
    </lineage>
</organism>